<protein>
    <recommendedName>
        <fullName evidence="3">Centrosomal protein of 162 kDa</fullName>
    </recommendedName>
</protein>
<sequence length="421" mass="48299">MQYEERISELEQQLAQAAERDQAGSPQDWESRVQALQEELQLQRESHQERESALQAELRSLQERLQQGQSPAQGPGRERPQRSPTRQERQAEAAQASRIERLNQELAVKSRSVQELTRTVERLQRERRSMLSAPPPGERRPAGQGRGAPAGPGEKKGGRAEAFPPTLDEKDYQPSAFSGSHISEVLQESERLRARLEQLELEAEQERVTLRTAAAHAEGELRRTQERAEEQLSALRAQHQREVEALLARHALEHSSSKLAELTNQVSTQEIMIRHLRDQLKDLQGCKEALTLSQVREETLQNQMAKLLEDLKEAKEAHTPELRHFSALERKISSMELRYTQREKELQQVIAQTRMVVEEEQRREVERWKKLAQAKGQELEVFRVELDSILDILRELQRQGVVIPAPEGSGAPPLTEFTWRT</sequence>
<keyword evidence="5" id="KW-0493">Microtubule</keyword>
<feature type="compositionally biased region" description="Basic and acidic residues" evidence="10">
    <location>
        <begin position="41"/>
        <end position="52"/>
    </location>
</feature>
<reference evidence="11" key="1">
    <citation type="submission" date="2021-01" db="EMBL/GenBank/DDBJ databases">
        <authorList>
            <person name="Zahm M."/>
            <person name="Roques C."/>
            <person name="Cabau C."/>
            <person name="Klopp C."/>
            <person name="Donnadieu C."/>
            <person name="Jouanno E."/>
            <person name="Lampietro C."/>
            <person name="Louis A."/>
            <person name="Herpin A."/>
            <person name="Echchiki A."/>
            <person name="Berthelot C."/>
            <person name="Parey E."/>
            <person name="Roest-Crollius H."/>
            <person name="Braasch I."/>
            <person name="Postlethwait J."/>
            <person name="Bobe J."/>
            <person name="Montfort J."/>
            <person name="Bouchez O."/>
            <person name="Begum T."/>
            <person name="Mejri S."/>
            <person name="Adams A."/>
            <person name="Chen W.-J."/>
            <person name="Guiguen Y."/>
        </authorList>
    </citation>
    <scope>NUCLEOTIDE SEQUENCE</scope>
    <source>
        <strain evidence="11">YG-15Mar2019-1</strain>
        <tissue evidence="11">Brain</tissue>
    </source>
</reference>
<dbReference type="PANTHER" id="PTHR34031">
    <property type="entry name" value="CENTROSOMAL PROTEIN OF 162 KDA"/>
    <property type="match status" value="1"/>
</dbReference>
<organism evidence="11 12">
    <name type="scientific">Megalops atlanticus</name>
    <name type="common">Tarpon</name>
    <name type="synonym">Clupea gigantea</name>
    <dbReference type="NCBI Taxonomy" id="7932"/>
    <lineage>
        <taxon>Eukaryota</taxon>
        <taxon>Metazoa</taxon>
        <taxon>Chordata</taxon>
        <taxon>Craniata</taxon>
        <taxon>Vertebrata</taxon>
        <taxon>Euteleostomi</taxon>
        <taxon>Actinopterygii</taxon>
        <taxon>Neopterygii</taxon>
        <taxon>Teleostei</taxon>
        <taxon>Elopiformes</taxon>
        <taxon>Megalopidae</taxon>
        <taxon>Megalops</taxon>
    </lineage>
</organism>
<evidence type="ECO:0000256" key="8">
    <source>
        <dbReference type="ARBA" id="ARBA00023212"/>
    </source>
</evidence>
<dbReference type="Proteomes" id="UP001046870">
    <property type="component" value="Chromosome 10"/>
</dbReference>
<feature type="region of interest" description="Disordered" evidence="10">
    <location>
        <begin position="1"/>
        <end position="176"/>
    </location>
</feature>
<feature type="coiled-coil region" evidence="9">
    <location>
        <begin position="182"/>
        <end position="317"/>
    </location>
</feature>
<feature type="compositionally biased region" description="Polar residues" evidence="10">
    <location>
        <begin position="63"/>
        <end position="72"/>
    </location>
</feature>
<evidence type="ECO:0000313" key="11">
    <source>
        <dbReference type="EMBL" id="KAG7469901.1"/>
    </source>
</evidence>
<keyword evidence="4" id="KW-0963">Cytoplasm</keyword>
<gene>
    <name evidence="11" type="ORF">MATL_G00133720</name>
</gene>
<comment type="caution">
    <text evidence="11">The sequence shown here is derived from an EMBL/GenBank/DDBJ whole genome shotgun (WGS) entry which is preliminary data.</text>
</comment>
<keyword evidence="12" id="KW-1185">Reference proteome</keyword>
<name>A0A9D3PWY1_MEGAT</name>
<dbReference type="AlphaFoldDB" id="A0A9D3PWY1"/>
<evidence type="ECO:0000256" key="7">
    <source>
        <dbReference type="ARBA" id="ARBA00023054"/>
    </source>
</evidence>
<keyword evidence="6" id="KW-0970">Cilium biogenesis/degradation</keyword>
<dbReference type="EMBL" id="JAFDVH010000010">
    <property type="protein sequence ID" value="KAG7469901.1"/>
    <property type="molecule type" value="Genomic_DNA"/>
</dbReference>
<evidence type="ECO:0000256" key="1">
    <source>
        <dbReference type="ARBA" id="ARBA00004114"/>
    </source>
</evidence>
<evidence type="ECO:0000256" key="4">
    <source>
        <dbReference type="ARBA" id="ARBA00022490"/>
    </source>
</evidence>
<feature type="compositionally biased region" description="Basic and acidic residues" evidence="10">
    <location>
        <begin position="76"/>
        <end position="91"/>
    </location>
</feature>
<evidence type="ECO:0000256" key="2">
    <source>
        <dbReference type="ARBA" id="ARBA00009485"/>
    </source>
</evidence>
<evidence type="ECO:0000256" key="6">
    <source>
        <dbReference type="ARBA" id="ARBA00022794"/>
    </source>
</evidence>
<dbReference type="GO" id="GO:0005879">
    <property type="term" value="C:axonemal microtubule"/>
    <property type="evidence" value="ECO:0007669"/>
    <property type="project" value="TreeGrafter"/>
</dbReference>
<dbReference type="OrthoDB" id="8961812at2759"/>
<dbReference type="PANTHER" id="PTHR34031:SF1">
    <property type="entry name" value="CENTROSOMAL PROTEIN OF 162 KDA"/>
    <property type="match status" value="1"/>
</dbReference>
<evidence type="ECO:0000256" key="5">
    <source>
        <dbReference type="ARBA" id="ARBA00022701"/>
    </source>
</evidence>
<evidence type="ECO:0000256" key="10">
    <source>
        <dbReference type="SAM" id="MobiDB-lite"/>
    </source>
</evidence>
<comment type="similarity">
    <text evidence="2">Belongs to the CEP162 family.</text>
</comment>
<keyword evidence="7 9" id="KW-0175">Coiled coil</keyword>
<dbReference type="GO" id="GO:0034451">
    <property type="term" value="C:centriolar satellite"/>
    <property type="evidence" value="ECO:0007669"/>
    <property type="project" value="TreeGrafter"/>
</dbReference>
<dbReference type="GO" id="GO:0005814">
    <property type="term" value="C:centriole"/>
    <property type="evidence" value="ECO:0007669"/>
    <property type="project" value="UniProtKB-SubCell"/>
</dbReference>
<dbReference type="GO" id="GO:0005654">
    <property type="term" value="C:nucleoplasm"/>
    <property type="evidence" value="ECO:0007669"/>
    <property type="project" value="TreeGrafter"/>
</dbReference>
<proteinExistence type="inferred from homology"/>
<keyword evidence="8" id="KW-0206">Cytoskeleton</keyword>
<comment type="subcellular location">
    <subcellularLocation>
        <location evidence="1">Cytoplasm</location>
        <location evidence="1">Cytoskeleton</location>
        <location evidence="1">Microtubule organizing center</location>
        <location evidence="1">Centrosome</location>
        <location evidence="1">Centriole</location>
    </subcellularLocation>
</comment>
<evidence type="ECO:0000313" key="12">
    <source>
        <dbReference type="Proteomes" id="UP001046870"/>
    </source>
</evidence>
<dbReference type="GO" id="GO:0060271">
    <property type="term" value="P:cilium assembly"/>
    <property type="evidence" value="ECO:0007669"/>
    <property type="project" value="TreeGrafter"/>
</dbReference>
<feature type="compositionally biased region" description="Basic and acidic residues" evidence="10">
    <location>
        <begin position="118"/>
        <end position="129"/>
    </location>
</feature>
<dbReference type="InterPro" id="IPR038774">
    <property type="entry name" value="CEP162-like"/>
</dbReference>
<accession>A0A9D3PWY1</accession>
<evidence type="ECO:0000256" key="3">
    <source>
        <dbReference type="ARBA" id="ARBA00021406"/>
    </source>
</evidence>
<evidence type="ECO:0000256" key="9">
    <source>
        <dbReference type="SAM" id="Coils"/>
    </source>
</evidence>